<organism evidence="1 2">
    <name type="scientific">Schizothecium vesticola</name>
    <dbReference type="NCBI Taxonomy" id="314040"/>
    <lineage>
        <taxon>Eukaryota</taxon>
        <taxon>Fungi</taxon>
        <taxon>Dikarya</taxon>
        <taxon>Ascomycota</taxon>
        <taxon>Pezizomycotina</taxon>
        <taxon>Sordariomycetes</taxon>
        <taxon>Sordariomycetidae</taxon>
        <taxon>Sordariales</taxon>
        <taxon>Schizotheciaceae</taxon>
        <taxon>Schizothecium</taxon>
    </lineage>
</organism>
<dbReference type="AlphaFoldDB" id="A0AA40KC01"/>
<comment type="caution">
    <text evidence="1">The sequence shown here is derived from an EMBL/GenBank/DDBJ whole genome shotgun (WGS) entry which is preliminary data.</text>
</comment>
<keyword evidence="2" id="KW-1185">Reference proteome</keyword>
<dbReference type="EMBL" id="JAUKUD010000001">
    <property type="protein sequence ID" value="KAK0753242.1"/>
    <property type="molecule type" value="Genomic_DNA"/>
</dbReference>
<accession>A0AA40KC01</accession>
<name>A0AA40KC01_9PEZI</name>
<evidence type="ECO:0000313" key="2">
    <source>
        <dbReference type="Proteomes" id="UP001172155"/>
    </source>
</evidence>
<sequence>MRILQARYPPTTETMRHILGHSVVPTIIDGASHVKAWHSDVSEAKHALHAPFSFQAGTPSQYATKQ</sequence>
<gene>
    <name evidence="1" type="ORF">B0T18DRAFT_396334</name>
</gene>
<dbReference type="Proteomes" id="UP001172155">
    <property type="component" value="Unassembled WGS sequence"/>
</dbReference>
<evidence type="ECO:0000313" key="1">
    <source>
        <dbReference type="EMBL" id="KAK0753242.1"/>
    </source>
</evidence>
<proteinExistence type="predicted"/>
<protein>
    <submittedName>
        <fullName evidence="1">Uncharacterized protein</fullName>
    </submittedName>
</protein>
<reference evidence="1" key="1">
    <citation type="submission" date="2023-06" db="EMBL/GenBank/DDBJ databases">
        <title>Genome-scale phylogeny and comparative genomics of the fungal order Sordariales.</title>
        <authorList>
            <consortium name="Lawrence Berkeley National Laboratory"/>
            <person name="Hensen N."/>
            <person name="Bonometti L."/>
            <person name="Westerberg I."/>
            <person name="Brannstrom I.O."/>
            <person name="Guillou S."/>
            <person name="Cros-Aarteil S."/>
            <person name="Calhoun S."/>
            <person name="Haridas S."/>
            <person name="Kuo A."/>
            <person name="Mondo S."/>
            <person name="Pangilinan J."/>
            <person name="Riley R."/>
            <person name="LaButti K."/>
            <person name="Andreopoulos B."/>
            <person name="Lipzen A."/>
            <person name="Chen C."/>
            <person name="Yanf M."/>
            <person name="Daum C."/>
            <person name="Ng V."/>
            <person name="Clum A."/>
            <person name="Steindorff A."/>
            <person name="Ohm R."/>
            <person name="Martin F."/>
            <person name="Silar P."/>
            <person name="Natvig D."/>
            <person name="Lalanne C."/>
            <person name="Gautier V."/>
            <person name="Ament-velasquez S.L."/>
            <person name="Kruys A."/>
            <person name="Hutchinson M.I."/>
            <person name="Powell A.J."/>
            <person name="Barry K."/>
            <person name="Miller A.N."/>
            <person name="Grigoriev I.V."/>
            <person name="Debuchy R."/>
            <person name="Gladieux P."/>
            <person name="Thoren M.H."/>
            <person name="Johannesson H."/>
        </authorList>
    </citation>
    <scope>NUCLEOTIDE SEQUENCE</scope>
    <source>
        <strain evidence="1">SMH3187-1</strain>
    </source>
</reference>